<comment type="caution">
    <text evidence="3">The sequence shown here is derived from an EMBL/GenBank/DDBJ whole genome shotgun (WGS) entry which is preliminary data.</text>
</comment>
<dbReference type="RefSeq" id="WP_320756521.1">
    <property type="nucleotide sequence ID" value="NZ_JAWNGC010000004.1"/>
</dbReference>
<feature type="transmembrane region" description="Helical" evidence="1">
    <location>
        <begin position="464"/>
        <end position="485"/>
    </location>
</feature>
<organism evidence="3 4">
    <name type="scientific">Actinotignum urinale</name>
    <dbReference type="NCBI Taxonomy" id="190146"/>
    <lineage>
        <taxon>Bacteria</taxon>
        <taxon>Bacillati</taxon>
        <taxon>Actinomycetota</taxon>
        <taxon>Actinomycetes</taxon>
        <taxon>Actinomycetales</taxon>
        <taxon>Actinomycetaceae</taxon>
        <taxon>Actinotignum</taxon>
    </lineage>
</organism>
<feature type="transmembrane region" description="Helical" evidence="1">
    <location>
        <begin position="420"/>
        <end position="438"/>
    </location>
</feature>
<reference evidence="3" key="1">
    <citation type="submission" date="2023-10" db="EMBL/GenBank/DDBJ databases">
        <title>Whole Genome based description of the genera Actinobaculum and Actinotignum reveals a complex phylogenetic relationship within the species included in the genus Actinotignum.</title>
        <authorList>
            <person name="Jensen C.S."/>
            <person name="Dargis R."/>
            <person name="Kemp M."/>
            <person name="Christensen J.J."/>
        </authorList>
    </citation>
    <scope>NUCLEOTIDE SEQUENCE</scope>
    <source>
        <strain evidence="3">SLA_B511</strain>
    </source>
</reference>
<evidence type="ECO:0000313" key="3">
    <source>
        <dbReference type="EMBL" id="MDY5155056.1"/>
    </source>
</evidence>
<feature type="domain" description="Histidine kinase N-terminal 7TM region" evidence="2">
    <location>
        <begin position="334"/>
        <end position="532"/>
    </location>
</feature>
<feature type="transmembrane region" description="Helical" evidence="1">
    <location>
        <begin position="31"/>
        <end position="53"/>
    </location>
</feature>
<feature type="transmembrane region" description="Helical" evidence="1">
    <location>
        <begin position="327"/>
        <end position="346"/>
    </location>
</feature>
<dbReference type="AlphaFoldDB" id="A0AAW9HN23"/>
<name>A0AAW9HN23_9ACTO</name>
<keyword evidence="1" id="KW-1133">Transmembrane helix</keyword>
<keyword evidence="1" id="KW-0812">Transmembrane</keyword>
<evidence type="ECO:0000259" key="2">
    <source>
        <dbReference type="Pfam" id="PF16927"/>
    </source>
</evidence>
<sequence length="580" mass="65917">MATATTPKRPPNRFPSSPAVESVRSTWIQDWLSHLVFALLLGVAVLTLIFVPLRTVSFQARNALAVPNDFDPWLTQFFQSQGLAVESHSEWSLLRQLRSGANFIITTETTANVAKVAEPNASFLPLYPKSVVLASKNPQVASVNNLRDLLQGKEKVYLDQGVARLELLSALALTTTPGSEGGQTFSSQQASRLLQKLHSRGRLETGSSPEELKRALAHGYFCLTTDNRSVASSPSRKLHYAKFPTVTFMEGLWSRHPAHPSTDFRLLPPPTNLLDPASYPSLSPSFQKAINATPIDNLGQFKQFTWEQSLSNDTFGASWEWKNTNEAYQIGAFIALLCLLSFWAGWRFWTTISPYVRRAVLLQAEILSLWILARIIKHSLPGVYERYAWYYYYVPIYSTLTILFLVIAHSSRRLPPTYRSLRTFIVALGTVLMLMVFTNDFHHLLLRFGWGESRVDYEYGPGYYFYYLSVLILFVSILYVALWSFKGNRTRLLAALGVLFAFAVTYSLAYTFRVPLVRATENVQIYCIFFLLAWELLFFIGLIPQNRGYTRFFKKSTLPMEIVDRNWKPRYVTSTPPLPG</sequence>
<accession>A0AAW9HN23</accession>
<feature type="transmembrane region" description="Helical" evidence="1">
    <location>
        <begin position="523"/>
        <end position="543"/>
    </location>
</feature>
<dbReference type="Proteomes" id="UP001281731">
    <property type="component" value="Unassembled WGS sequence"/>
</dbReference>
<dbReference type="InterPro" id="IPR031621">
    <property type="entry name" value="HisKA_7TM"/>
</dbReference>
<feature type="transmembrane region" description="Helical" evidence="1">
    <location>
        <begin position="388"/>
        <end position="408"/>
    </location>
</feature>
<evidence type="ECO:0000256" key="1">
    <source>
        <dbReference type="SAM" id="Phobius"/>
    </source>
</evidence>
<evidence type="ECO:0000313" key="4">
    <source>
        <dbReference type="Proteomes" id="UP001281731"/>
    </source>
</evidence>
<feature type="transmembrane region" description="Helical" evidence="1">
    <location>
        <begin position="358"/>
        <end position="376"/>
    </location>
</feature>
<protein>
    <recommendedName>
        <fullName evidence="2">Histidine kinase N-terminal 7TM region domain-containing protein</fullName>
    </recommendedName>
</protein>
<dbReference type="EMBL" id="JAWNGC010000004">
    <property type="protein sequence ID" value="MDY5155056.1"/>
    <property type="molecule type" value="Genomic_DNA"/>
</dbReference>
<feature type="transmembrane region" description="Helical" evidence="1">
    <location>
        <begin position="492"/>
        <end position="511"/>
    </location>
</feature>
<keyword evidence="1" id="KW-0472">Membrane</keyword>
<dbReference type="Pfam" id="PF16927">
    <property type="entry name" value="HisKA_7TM"/>
    <property type="match status" value="1"/>
</dbReference>
<gene>
    <name evidence="3" type="ORF">R6G80_04860</name>
</gene>
<proteinExistence type="predicted"/>